<dbReference type="RefSeq" id="WP_071563660.1">
    <property type="nucleotide sequence ID" value="NZ_MIQH01000359.1"/>
</dbReference>
<evidence type="ECO:0000313" key="2">
    <source>
        <dbReference type="EMBL" id="OIR25284.1"/>
    </source>
</evidence>
<gene>
    <name evidence="2" type="ORF">BGC33_06020</name>
</gene>
<reference evidence="3" key="1">
    <citation type="submission" date="2016-09" db="EMBL/GenBank/DDBJ databases">
        <title>Genome Sequence of Bathymodiolus thermophilus sulfur-oxidizing gill endosymbiont.</title>
        <authorList>
            <person name="Ponnudurai R."/>
            <person name="Kleiner M."/>
            <person name="Sayavedra L."/>
            <person name="Thuermer A."/>
            <person name="Felbeck H."/>
            <person name="Schlueter R."/>
            <person name="Schweder T."/>
            <person name="Markert S."/>
        </authorList>
    </citation>
    <scope>NUCLEOTIDE SEQUENCE [LARGE SCALE GENOMIC DNA]</scope>
    <source>
        <strain evidence="3">BAT/CrabSpa'14</strain>
    </source>
</reference>
<dbReference type="Proteomes" id="UP000182798">
    <property type="component" value="Unassembled WGS sequence"/>
</dbReference>
<dbReference type="Gene3D" id="3.40.50.10140">
    <property type="entry name" value="Toll/interleukin-1 receptor homology (TIR) domain"/>
    <property type="match status" value="1"/>
</dbReference>
<name>A0A1J5TYL4_9GAMM</name>
<accession>A0A1J5TYL4</accession>
<proteinExistence type="predicted"/>
<dbReference type="Pfam" id="PF13676">
    <property type="entry name" value="TIR_2"/>
    <property type="match status" value="1"/>
</dbReference>
<dbReference type="AlphaFoldDB" id="A0A1J5TYL4"/>
<sequence>EHEEWVLSLATRLRENGVDVILDQWDLRLGGDIPAFMDRLTESDRVICVCSEAYASKANEGKNGVGYEKMILTSELIKNINSEKIIPIVRCNKLKAIPTFLITKRYVDFCADFESAYLELISGIHDETTKARPTVGKNLFEASESPIAICNAISSSQYSNPNSTGTVEFDYENNNGCFVVGSGSMQFDLQFSSASDASIHMYNDPENIEGIALADGVRSFSDITNASNAFDYTSRARTPNSDEFVIVVNKNGFFLAIKLGVIKMKGRNGAKRSSVSFEYKITQNKKGDFE</sequence>
<organism evidence="2 3">
    <name type="scientific">Bathymodiolus thermophilus thioautotrophic gill symbiont</name>
    <dbReference type="NCBI Taxonomy" id="2360"/>
    <lineage>
        <taxon>Bacteria</taxon>
        <taxon>Pseudomonadati</taxon>
        <taxon>Pseudomonadota</taxon>
        <taxon>Gammaproteobacteria</taxon>
        <taxon>sulfur-oxidizing symbionts</taxon>
    </lineage>
</organism>
<dbReference type="InterPro" id="IPR000157">
    <property type="entry name" value="TIR_dom"/>
</dbReference>
<dbReference type="OrthoDB" id="5149141at2"/>
<comment type="caution">
    <text evidence="2">The sequence shown here is derived from an EMBL/GenBank/DDBJ whole genome shotgun (WGS) entry which is preliminary data.</text>
</comment>
<feature type="domain" description="SEFIR" evidence="1">
    <location>
        <begin position="1"/>
        <end position="118"/>
    </location>
</feature>
<protein>
    <recommendedName>
        <fullName evidence="1">SEFIR domain-containing protein</fullName>
    </recommendedName>
</protein>
<dbReference type="InterPro" id="IPR013568">
    <property type="entry name" value="SEFIR_dom"/>
</dbReference>
<evidence type="ECO:0000313" key="3">
    <source>
        <dbReference type="Proteomes" id="UP000182798"/>
    </source>
</evidence>
<dbReference type="EMBL" id="MIQH01000359">
    <property type="protein sequence ID" value="OIR25284.1"/>
    <property type="molecule type" value="Genomic_DNA"/>
</dbReference>
<dbReference type="PROSITE" id="PS51534">
    <property type="entry name" value="SEFIR"/>
    <property type="match status" value="1"/>
</dbReference>
<feature type="non-terminal residue" evidence="2">
    <location>
        <position position="1"/>
    </location>
</feature>
<dbReference type="GO" id="GO:0007165">
    <property type="term" value="P:signal transduction"/>
    <property type="evidence" value="ECO:0007669"/>
    <property type="project" value="InterPro"/>
</dbReference>
<dbReference type="SUPFAM" id="SSF52200">
    <property type="entry name" value="Toll/Interleukin receptor TIR domain"/>
    <property type="match status" value="1"/>
</dbReference>
<dbReference type="InterPro" id="IPR035897">
    <property type="entry name" value="Toll_tir_struct_dom_sf"/>
</dbReference>
<evidence type="ECO:0000259" key="1">
    <source>
        <dbReference type="PROSITE" id="PS51534"/>
    </source>
</evidence>